<comment type="caution">
    <text evidence="1">The sequence shown here is derived from an EMBL/GenBank/DDBJ whole genome shotgun (WGS) entry which is preliminary data.</text>
</comment>
<organism evidence="1 2">
    <name type="scientific">Stenotrophomonas maltophilia</name>
    <name type="common">Pseudomonas maltophilia</name>
    <name type="synonym">Xanthomonas maltophilia</name>
    <dbReference type="NCBI Taxonomy" id="40324"/>
    <lineage>
        <taxon>Bacteria</taxon>
        <taxon>Pseudomonadati</taxon>
        <taxon>Pseudomonadota</taxon>
        <taxon>Gammaproteobacteria</taxon>
        <taxon>Lysobacterales</taxon>
        <taxon>Lysobacteraceae</taxon>
        <taxon>Stenotrophomonas</taxon>
        <taxon>Stenotrophomonas maltophilia group</taxon>
    </lineage>
</organism>
<evidence type="ECO:0000313" key="1">
    <source>
        <dbReference type="EMBL" id="OWQ73825.1"/>
    </source>
</evidence>
<sequence length="66" mass="7357">MIEKWLQYTCDGCGETETADAPNESAAECRRRIREYGWKNHGRLDYCPACVADGAAARRKEGFGDG</sequence>
<gene>
    <name evidence="1" type="ORF">CEE63_11770</name>
</gene>
<name>A0A246I5I7_STEMA</name>
<proteinExistence type="predicted"/>
<evidence type="ECO:0000313" key="2">
    <source>
        <dbReference type="Proteomes" id="UP000197090"/>
    </source>
</evidence>
<dbReference type="EMBL" id="NIVX01000076">
    <property type="protein sequence ID" value="OWQ73825.1"/>
    <property type="molecule type" value="Genomic_DNA"/>
</dbReference>
<reference evidence="1 2" key="1">
    <citation type="submission" date="2017-06" db="EMBL/GenBank/DDBJ databases">
        <authorList>
            <person name="Kim H.J."/>
            <person name="Triplett B.A."/>
        </authorList>
    </citation>
    <scope>NUCLEOTIDE SEQUENCE [LARGE SCALE GENOMIC DNA]</scope>
    <source>
        <strain evidence="1 2">594</strain>
    </source>
</reference>
<protein>
    <submittedName>
        <fullName evidence="1">Uncharacterized protein</fullName>
    </submittedName>
</protein>
<dbReference type="Proteomes" id="UP000197090">
    <property type="component" value="Unassembled WGS sequence"/>
</dbReference>
<dbReference type="AlphaFoldDB" id="A0A246I5I7"/>
<accession>A0A246I5I7</accession>